<dbReference type="CDD" id="cd00571">
    <property type="entry name" value="UreE"/>
    <property type="match status" value="1"/>
</dbReference>
<dbReference type="InterPro" id="IPR012406">
    <property type="entry name" value="UreE"/>
</dbReference>
<name>A0A8J2YTV2_9PROT</name>
<dbReference type="GO" id="GO:0005737">
    <property type="term" value="C:cytoplasm"/>
    <property type="evidence" value="ECO:0007669"/>
    <property type="project" value="UniProtKB-SubCell"/>
</dbReference>
<dbReference type="Pfam" id="PF05194">
    <property type="entry name" value="UreE_C"/>
    <property type="match status" value="1"/>
</dbReference>
<dbReference type="Pfam" id="PF02814">
    <property type="entry name" value="UreE_N"/>
    <property type="match status" value="1"/>
</dbReference>
<dbReference type="GO" id="GO:0051082">
    <property type="term" value="F:unfolded protein binding"/>
    <property type="evidence" value="ECO:0007669"/>
    <property type="project" value="UniProtKB-UniRule"/>
</dbReference>
<dbReference type="RefSeq" id="WP_189046841.1">
    <property type="nucleotide sequence ID" value="NZ_BMJQ01000007.1"/>
</dbReference>
<evidence type="ECO:0000259" key="7">
    <source>
        <dbReference type="SMART" id="SM00988"/>
    </source>
</evidence>
<dbReference type="SUPFAM" id="SSF69737">
    <property type="entry name" value="Urease metallochaperone UreE, C-terminal domain"/>
    <property type="match status" value="1"/>
</dbReference>
<dbReference type="SUPFAM" id="SSF69287">
    <property type="entry name" value="Urease metallochaperone UreE, N-terminal domain"/>
    <property type="match status" value="1"/>
</dbReference>
<dbReference type="HAMAP" id="MF_00822">
    <property type="entry name" value="UreE"/>
    <property type="match status" value="1"/>
</dbReference>
<dbReference type="Gene3D" id="2.60.260.20">
    <property type="entry name" value="Urease metallochaperone UreE, N-terminal domain"/>
    <property type="match status" value="1"/>
</dbReference>
<evidence type="ECO:0000256" key="1">
    <source>
        <dbReference type="ARBA" id="ARBA00004496"/>
    </source>
</evidence>
<dbReference type="InterPro" id="IPR007864">
    <property type="entry name" value="UreE_C_dom"/>
</dbReference>
<keyword evidence="3 5" id="KW-0533">Nickel</keyword>
<sequence length="158" mass="17144">MRRAHTALKAGAWPVAERACTVTLSYLERHRRRIRLVSDQGEPLLLDLAKAVLLNDGDGLALDEGGYVEVKAANEALLEIRAGTAGLPRLAYHLGNRHLSLQLLPDALLIRDDHVIADMVRVLGGEVRAVSRPFTPEAGAYAGGHSHSHGFEDDDEQG</sequence>
<feature type="region of interest" description="Disordered" evidence="6">
    <location>
        <begin position="138"/>
        <end position="158"/>
    </location>
</feature>
<dbReference type="PIRSF" id="PIRSF036402">
    <property type="entry name" value="Ureas_acces_UreE"/>
    <property type="match status" value="1"/>
</dbReference>
<reference evidence="8" key="2">
    <citation type="submission" date="2020-09" db="EMBL/GenBank/DDBJ databases">
        <authorList>
            <person name="Sun Q."/>
            <person name="Zhou Y."/>
        </authorList>
    </citation>
    <scope>NUCLEOTIDE SEQUENCE</scope>
    <source>
        <strain evidence="8">CGMCC 1.15725</strain>
    </source>
</reference>
<dbReference type="Proteomes" id="UP000646365">
    <property type="component" value="Unassembled WGS sequence"/>
</dbReference>
<dbReference type="GO" id="GO:0006457">
    <property type="term" value="P:protein folding"/>
    <property type="evidence" value="ECO:0007669"/>
    <property type="project" value="InterPro"/>
</dbReference>
<keyword evidence="2 5" id="KW-0963">Cytoplasm</keyword>
<evidence type="ECO:0000313" key="9">
    <source>
        <dbReference type="Proteomes" id="UP000646365"/>
    </source>
</evidence>
<organism evidence="8 9">
    <name type="scientific">Aliidongia dinghuensis</name>
    <dbReference type="NCBI Taxonomy" id="1867774"/>
    <lineage>
        <taxon>Bacteria</taxon>
        <taxon>Pseudomonadati</taxon>
        <taxon>Pseudomonadota</taxon>
        <taxon>Alphaproteobacteria</taxon>
        <taxon>Rhodospirillales</taxon>
        <taxon>Dongiaceae</taxon>
        <taxon>Aliidongia</taxon>
    </lineage>
</organism>
<dbReference type="GO" id="GO:0019627">
    <property type="term" value="P:urea metabolic process"/>
    <property type="evidence" value="ECO:0007669"/>
    <property type="project" value="InterPro"/>
</dbReference>
<proteinExistence type="inferred from homology"/>
<evidence type="ECO:0000256" key="3">
    <source>
        <dbReference type="ARBA" id="ARBA00022596"/>
    </source>
</evidence>
<evidence type="ECO:0000256" key="4">
    <source>
        <dbReference type="ARBA" id="ARBA00023186"/>
    </source>
</evidence>
<comment type="subcellular location">
    <subcellularLocation>
        <location evidence="1 5">Cytoplasm</location>
    </subcellularLocation>
</comment>
<evidence type="ECO:0000256" key="5">
    <source>
        <dbReference type="HAMAP-Rule" id="MF_00822"/>
    </source>
</evidence>
<comment type="function">
    <text evidence="5">Involved in urease metallocenter assembly. Binds nickel. Probably functions as a nickel donor during metallocenter assembly.</text>
</comment>
<evidence type="ECO:0000256" key="2">
    <source>
        <dbReference type="ARBA" id="ARBA00022490"/>
    </source>
</evidence>
<evidence type="ECO:0000256" key="6">
    <source>
        <dbReference type="SAM" id="MobiDB-lite"/>
    </source>
</evidence>
<dbReference type="Gene3D" id="3.30.70.790">
    <property type="entry name" value="UreE, C-terminal domain"/>
    <property type="match status" value="1"/>
</dbReference>
<dbReference type="InterPro" id="IPR036118">
    <property type="entry name" value="UreE_N_sf"/>
</dbReference>
<comment type="caution">
    <text evidence="8">The sequence shown here is derived from an EMBL/GenBank/DDBJ whole genome shotgun (WGS) entry which is preliminary data.</text>
</comment>
<dbReference type="EMBL" id="BMJQ01000007">
    <property type="protein sequence ID" value="GGF20709.1"/>
    <property type="molecule type" value="Genomic_DNA"/>
</dbReference>
<dbReference type="AlphaFoldDB" id="A0A8J2YTV2"/>
<protein>
    <recommendedName>
        <fullName evidence="5">Urease accessory protein UreE</fullName>
    </recommendedName>
</protein>
<dbReference type="InterPro" id="IPR004029">
    <property type="entry name" value="UreE_N"/>
</dbReference>
<dbReference type="SMART" id="SM00988">
    <property type="entry name" value="UreE_N"/>
    <property type="match status" value="1"/>
</dbReference>
<comment type="similarity">
    <text evidence="5">Belongs to the UreE family.</text>
</comment>
<gene>
    <name evidence="5" type="primary">ureE</name>
    <name evidence="8" type="ORF">GCM10011611_28480</name>
</gene>
<keyword evidence="9" id="KW-1185">Reference proteome</keyword>
<reference evidence="8" key="1">
    <citation type="journal article" date="2014" name="Int. J. Syst. Evol. Microbiol.">
        <title>Complete genome sequence of Corynebacterium casei LMG S-19264T (=DSM 44701T), isolated from a smear-ripened cheese.</title>
        <authorList>
            <consortium name="US DOE Joint Genome Institute (JGI-PGF)"/>
            <person name="Walter F."/>
            <person name="Albersmeier A."/>
            <person name="Kalinowski J."/>
            <person name="Ruckert C."/>
        </authorList>
    </citation>
    <scope>NUCLEOTIDE SEQUENCE</scope>
    <source>
        <strain evidence="8">CGMCC 1.15725</strain>
    </source>
</reference>
<evidence type="ECO:0000313" key="8">
    <source>
        <dbReference type="EMBL" id="GGF20709.1"/>
    </source>
</evidence>
<feature type="domain" description="UreE urease accessory N-terminal" evidence="7">
    <location>
        <begin position="1"/>
        <end position="68"/>
    </location>
</feature>
<keyword evidence="4 5" id="KW-0143">Chaperone</keyword>
<accession>A0A8J2YTV2</accession>
<dbReference type="GO" id="GO:0016151">
    <property type="term" value="F:nickel cation binding"/>
    <property type="evidence" value="ECO:0007669"/>
    <property type="project" value="UniProtKB-UniRule"/>
</dbReference>
<dbReference type="GO" id="GO:0065003">
    <property type="term" value="P:protein-containing complex assembly"/>
    <property type="evidence" value="ECO:0007669"/>
    <property type="project" value="InterPro"/>
</dbReference>